<dbReference type="InterPro" id="IPR000515">
    <property type="entry name" value="MetI-like"/>
</dbReference>
<reference evidence="9 10" key="1">
    <citation type="journal article" date="2024" name="Chem. Sci.">
        <title>Discovery of megapolipeptins by genome mining of a Burkholderiales bacteria collection.</title>
        <authorList>
            <person name="Paulo B.S."/>
            <person name="Recchia M.J.J."/>
            <person name="Lee S."/>
            <person name="Fergusson C.H."/>
            <person name="Romanowski S.B."/>
            <person name="Hernandez A."/>
            <person name="Krull N."/>
            <person name="Liu D.Y."/>
            <person name="Cavanagh H."/>
            <person name="Bos A."/>
            <person name="Gray C.A."/>
            <person name="Murphy B.T."/>
            <person name="Linington R.G."/>
            <person name="Eustaquio A.S."/>
        </authorList>
    </citation>
    <scope>NUCLEOTIDE SEQUENCE [LARGE SCALE GENOMIC DNA]</scope>
    <source>
        <strain evidence="9 10">RL17-350-BIC-A</strain>
    </source>
</reference>
<comment type="subcellular location">
    <subcellularLocation>
        <location evidence="1 7">Cell membrane</location>
        <topology evidence="1 7">Multi-pass membrane protein</topology>
    </subcellularLocation>
</comment>
<feature type="transmembrane region" description="Helical" evidence="7">
    <location>
        <begin position="177"/>
        <end position="204"/>
    </location>
</feature>
<comment type="caution">
    <text evidence="9">The sequence shown here is derived from an EMBL/GenBank/DDBJ whole genome shotgun (WGS) entry which is preliminary data.</text>
</comment>
<keyword evidence="5 7" id="KW-1133">Transmembrane helix</keyword>
<dbReference type="Proteomes" id="UP001629230">
    <property type="component" value="Unassembled WGS sequence"/>
</dbReference>
<keyword evidence="4 7" id="KW-0812">Transmembrane</keyword>
<dbReference type="InterPro" id="IPR035906">
    <property type="entry name" value="MetI-like_sf"/>
</dbReference>
<feature type="transmembrane region" description="Helical" evidence="7">
    <location>
        <begin position="115"/>
        <end position="133"/>
    </location>
</feature>
<feature type="transmembrane region" description="Helical" evidence="7">
    <location>
        <begin position="224"/>
        <end position="243"/>
    </location>
</feature>
<comment type="similarity">
    <text evidence="7">Belongs to the binding-protein-dependent transport system permease family.</text>
</comment>
<keyword evidence="2 7" id="KW-0813">Transport</keyword>
<sequence length="271" mass="29734">MTKRPTNTRAPRDLMLLWRLLLLAATLGLWQLLVSLGVMPVFFFGDPGPVFVQVWRWFQSGEILPHLWVTLVETVLSFLVGTGAAVVVGLLLSLNDFLARLLDPFIKAANAMPRVIFAPIFALWFGLGIWSKVALGTTLVFFIVFFNVFQGVREVSPVVHSNVRMLGASRSQMLRYLYLPSAASWVFSSLHNAVGMAFVGAVVGEYLGSARGIGYLILEAEGSFNINAVIAGIVVLTVFALLIDTLVTRIERRLLIWQPASGASAKARADN</sequence>
<evidence type="ECO:0000259" key="8">
    <source>
        <dbReference type="PROSITE" id="PS50928"/>
    </source>
</evidence>
<dbReference type="PANTHER" id="PTHR30151">
    <property type="entry name" value="ALKANE SULFONATE ABC TRANSPORTER-RELATED, MEMBRANE SUBUNIT"/>
    <property type="match status" value="1"/>
</dbReference>
<gene>
    <name evidence="9" type="ORF">PQR57_27670</name>
</gene>
<organism evidence="9 10">
    <name type="scientific">Paraburkholderia dipogonis</name>
    <dbReference type="NCBI Taxonomy" id="1211383"/>
    <lineage>
        <taxon>Bacteria</taxon>
        <taxon>Pseudomonadati</taxon>
        <taxon>Pseudomonadota</taxon>
        <taxon>Betaproteobacteria</taxon>
        <taxon>Burkholderiales</taxon>
        <taxon>Burkholderiaceae</taxon>
        <taxon>Paraburkholderia</taxon>
    </lineage>
</organism>
<evidence type="ECO:0000256" key="6">
    <source>
        <dbReference type="ARBA" id="ARBA00023136"/>
    </source>
</evidence>
<dbReference type="PROSITE" id="PS50928">
    <property type="entry name" value="ABC_TM1"/>
    <property type="match status" value="1"/>
</dbReference>
<keyword evidence="6 7" id="KW-0472">Membrane</keyword>
<proteinExistence type="inferred from homology"/>
<accession>A0ABW9AZB2</accession>
<dbReference type="CDD" id="cd06261">
    <property type="entry name" value="TM_PBP2"/>
    <property type="match status" value="1"/>
</dbReference>
<evidence type="ECO:0000256" key="4">
    <source>
        <dbReference type="ARBA" id="ARBA00022692"/>
    </source>
</evidence>
<keyword evidence="3" id="KW-1003">Cell membrane</keyword>
<evidence type="ECO:0000256" key="2">
    <source>
        <dbReference type="ARBA" id="ARBA00022448"/>
    </source>
</evidence>
<evidence type="ECO:0000256" key="5">
    <source>
        <dbReference type="ARBA" id="ARBA00022989"/>
    </source>
</evidence>
<evidence type="ECO:0000256" key="7">
    <source>
        <dbReference type="RuleBase" id="RU363032"/>
    </source>
</evidence>
<dbReference type="EMBL" id="JAQQEZ010000023">
    <property type="protein sequence ID" value="MFM0004791.1"/>
    <property type="molecule type" value="Genomic_DNA"/>
</dbReference>
<evidence type="ECO:0000313" key="9">
    <source>
        <dbReference type="EMBL" id="MFM0004791.1"/>
    </source>
</evidence>
<dbReference type="RefSeq" id="WP_132381225.1">
    <property type="nucleotide sequence ID" value="NZ_JAQQEZ010000023.1"/>
</dbReference>
<feature type="transmembrane region" description="Helical" evidence="7">
    <location>
        <begin position="63"/>
        <end position="94"/>
    </location>
</feature>
<dbReference type="Gene3D" id="1.10.3720.10">
    <property type="entry name" value="MetI-like"/>
    <property type="match status" value="1"/>
</dbReference>
<dbReference type="PANTHER" id="PTHR30151:SF20">
    <property type="entry name" value="ABC TRANSPORTER PERMEASE PROTEIN HI_0355-RELATED"/>
    <property type="match status" value="1"/>
</dbReference>
<evidence type="ECO:0000256" key="1">
    <source>
        <dbReference type="ARBA" id="ARBA00004651"/>
    </source>
</evidence>
<protein>
    <submittedName>
        <fullName evidence="9">ABC transporter permease</fullName>
    </submittedName>
</protein>
<evidence type="ECO:0000256" key="3">
    <source>
        <dbReference type="ARBA" id="ARBA00022475"/>
    </source>
</evidence>
<feature type="domain" description="ABC transmembrane type-1" evidence="8">
    <location>
        <begin position="67"/>
        <end position="247"/>
    </location>
</feature>
<dbReference type="Pfam" id="PF00528">
    <property type="entry name" value="BPD_transp_1"/>
    <property type="match status" value="1"/>
</dbReference>
<keyword evidence="10" id="KW-1185">Reference proteome</keyword>
<evidence type="ECO:0000313" key="10">
    <source>
        <dbReference type="Proteomes" id="UP001629230"/>
    </source>
</evidence>
<feature type="transmembrane region" description="Helical" evidence="7">
    <location>
        <begin position="20"/>
        <end position="43"/>
    </location>
</feature>
<dbReference type="SUPFAM" id="SSF161098">
    <property type="entry name" value="MetI-like"/>
    <property type="match status" value="1"/>
</dbReference>
<name>A0ABW9AZB2_9BURK</name>